<dbReference type="SUPFAM" id="SSF56935">
    <property type="entry name" value="Porins"/>
    <property type="match status" value="1"/>
</dbReference>
<evidence type="ECO:0000256" key="6">
    <source>
        <dbReference type="ARBA" id="ARBA00023237"/>
    </source>
</evidence>
<keyword evidence="3 7" id="KW-1134">Transmembrane beta strand</keyword>
<name>A0ABS9IZQ8_9FLAO</name>
<dbReference type="PROSITE" id="PS52016">
    <property type="entry name" value="TONB_DEPENDENT_REC_3"/>
    <property type="match status" value="1"/>
</dbReference>
<feature type="signal peptide" evidence="8">
    <location>
        <begin position="1"/>
        <end position="17"/>
    </location>
</feature>
<evidence type="ECO:0000256" key="2">
    <source>
        <dbReference type="ARBA" id="ARBA00022448"/>
    </source>
</evidence>
<comment type="similarity">
    <text evidence="7">Belongs to the TonB-dependent receptor family.</text>
</comment>
<keyword evidence="10" id="KW-0675">Receptor</keyword>
<dbReference type="InterPro" id="IPR012910">
    <property type="entry name" value="Plug_dom"/>
</dbReference>
<dbReference type="SUPFAM" id="SSF49464">
    <property type="entry name" value="Carboxypeptidase regulatory domain-like"/>
    <property type="match status" value="1"/>
</dbReference>
<gene>
    <name evidence="10" type="ORF">JM658_02335</name>
</gene>
<sequence length="753" mass="82530">MKYLLCLFLLTSLSVFSQDYIIEGVVTGESITPLSGVNVSVLNSRIGTTTDSEGHFTLAFEAEGTYQIVFSHMGYQAIKREVSFTETQSKTINIVLKEDNYSLDEVVIVTESRVPESLSEVPSTVNVISSEDIFEQSVIDDNLPNILAYKVPGLSPSEESQNAISTKLRGRDPLVLIDGIPQTSPLRDGSRDLRTISSQVLERVEVINGASATYGNGATGGVINYITKKPLMKDGTKFMLNTKGSFNLVNVDETLGFSVNPSLFVKTNDFDMVLSGEYGETGVQRSADGEVIGPLYGLGETTSTNFFGKLGYQVADKHRLEFMANTYHSEQDSKYITQGGTYGGEPAIGVIGDSDIKGGTPKNINLYFKYLGEDIFWNTDLNATAYYNDSDNVFEGYNKILATNQGLRFNFNTNVSVSQNANLSLTYGLDLLDDFTVQKGLDESLVTPEIDLESVAPYAQAKLVFSSGFVVKGGIRYEDLNVNIGEYPFEGELLDGKSFNDHALVFNAGLKYNKWKPLKPFVSFSQGYTIGDIGLALRNGLSVNDFKVDPGITNNYEIGFDGDLGIFNYQVAGYYSTSEKGVRFIEVSPGTYETSIQPQKIYGVEAIVSAPIGDKLTLSTSVGYVDGKEDSDNDSSYESELYNAIVPPLKLTGSVNYMILDNWSVLLQALHIGSRDVFSDDELGQYGKNPITGYTLLDLYTGYTMDKVKFTMGINNLFNADYFPVNSEVRGTGPYYQKGRGMTLTLGAVLTID</sequence>
<evidence type="ECO:0000259" key="9">
    <source>
        <dbReference type="Pfam" id="PF07715"/>
    </source>
</evidence>
<evidence type="ECO:0000256" key="3">
    <source>
        <dbReference type="ARBA" id="ARBA00022452"/>
    </source>
</evidence>
<feature type="domain" description="TonB-dependent receptor plug" evidence="9">
    <location>
        <begin position="118"/>
        <end position="222"/>
    </location>
</feature>
<evidence type="ECO:0000256" key="8">
    <source>
        <dbReference type="SAM" id="SignalP"/>
    </source>
</evidence>
<keyword evidence="8" id="KW-0732">Signal</keyword>
<dbReference type="EMBL" id="JAETXX010000001">
    <property type="protein sequence ID" value="MCF8713652.1"/>
    <property type="molecule type" value="Genomic_DNA"/>
</dbReference>
<keyword evidence="6 7" id="KW-0998">Cell outer membrane</keyword>
<protein>
    <submittedName>
        <fullName evidence="10">TonB-dependent receptor</fullName>
    </submittedName>
</protein>
<comment type="subcellular location">
    <subcellularLocation>
        <location evidence="1 7">Cell outer membrane</location>
        <topology evidence="1 7">Multi-pass membrane protein</topology>
    </subcellularLocation>
</comment>
<feature type="chain" id="PRO_5045877205" evidence="8">
    <location>
        <begin position="18"/>
        <end position="753"/>
    </location>
</feature>
<dbReference type="CDD" id="cd01347">
    <property type="entry name" value="ligand_gated_channel"/>
    <property type="match status" value="1"/>
</dbReference>
<dbReference type="InterPro" id="IPR036942">
    <property type="entry name" value="Beta-barrel_TonB_sf"/>
</dbReference>
<dbReference type="Gene3D" id="2.40.170.20">
    <property type="entry name" value="TonB-dependent receptor, beta-barrel domain"/>
    <property type="match status" value="1"/>
</dbReference>
<evidence type="ECO:0000256" key="4">
    <source>
        <dbReference type="ARBA" id="ARBA00022692"/>
    </source>
</evidence>
<accession>A0ABS9IZQ8</accession>
<keyword evidence="11" id="KW-1185">Reference proteome</keyword>
<keyword evidence="2 7" id="KW-0813">Transport</keyword>
<dbReference type="PANTHER" id="PTHR30069">
    <property type="entry name" value="TONB-DEPENDENT OUTER MEMBRANE RECEPTOR"/>
    <property type="match status" value="1"/>
</dbReference>
<keyword evidence="5 7" id="KW-0472">Membrane</keyword>
<evidence type="ECO:0000256" key="1">
    <source>
        <dbReference type="ARBA" id="ARBA00004571"/>
    </source>
</evidence>
<keyword evidence="4 7" id="KW-0812">Transmembrane</keyword>
<dbReference type="Gene3D" id="2.60.40.1120">
    <property type="entry name" value="Carboxypeptidase-like, regulatory domain"/>
    <property type="match status" value="1"/>
</dbReference>
<dbReference type="InterPro" id="IPR039426">
    <property type="entry name" value="TonB-dep_rcpt-like"/>
</dbReference>
<proteinExistence type="inferred from homology"/>
<evidence type="ECO:0000256" key="5">
    <source>
        <dbReference type="ARBA" id="ARBA00023136"/>
    </source>
</evidence>
<evidence type="ECO:0000256" key="7">
    <source>
        <dbReference type="PROSITE-ProRule" id="PRU01360"/>
    </source>
</evidence>
<dbReference type="PANTHER" id="PTHR30069:SF42">
    <property type="entry name" value="FERRIC AEROBACTIN RECEPTOR"/>
    <property type="match status" value="1"/>
</dbReference>
<dbReference type="Pfam" id="PF07715">
    <property type="entry name" value="Plug"/>
    <property type="match status" value="1"/>
</dbReference>
<comment type="caution">
    <text evidence="10">The sequence shown here is derived from an EMBL/GenBank/DDBJ whole genome shotgun (WGS) entry which is preliminary data.</text>
</comment>
<dbReference type="Proteomes" id="UP000829517">
    <property type="component" value="Unassembled WGS sequence"/>
</dbReference>
<dbReference type="Pfam" id="PF13715">
    <property type="entry name" value="CarbopepD_reg_2"/>
    <property type="match status" value="1"/>
</dbReference>
<reference evidence="10 11" key="1">
    <citation type="submission" date="2021-01" db="EMBL/GenBank/DDBJ databases">
        <title>Genome sequencing of Joostella atrarenae M1-2 (= KCTC 23194).</title>
        <authorList>
            <person name="Zakaria M.R."/>
            <person name="Lam M.Q."/>
            <person name="Chong C.S."/>
        </authorList>
    </citation>
    <scope>NUCLEOTIDE SEQUENCE [LARGE SCALE GENOMIC DNA]</scope>
    <source>
        <strain evidence="10 11">M1-2</strain>
    </source>
</reference>
<evidence type="ECO:0000313" key="11">
    <source>
        <dbReference type="Proteomes" id="UP000829517"/>
    </source>
</evidence>
<dbReference type="Gene3D" id="2.170.130.10">
    <property type="entry name" value="TonB-dependent receptor, plug domain"/>
    <property type="match status" value="1"/>
</dbReference>
<dbReference type="InterPro" id="IPR008969">
    <property type="entry name" value="CarboxyPept-like_regulatory"/>
</dbReference>
<dbReference type="RefSeq" id="WP_262911717.1">
    <property type="nucleotide sequence ID" value="NZ_JAETXX010000001.1"/>
</dbReference>
<dbReference type="InterPro" id="IPR037066">
    <property type="entry name" value="Plug_dom_sf"/>
</dbReference>
<evidence type="ECO:0000313" key="10">
    <source>
        <dbReference type="EMBL" id="MCF8713652.1"/>
    </source>
</evidence>
<organism evidence="10 11">
    <name type="scientific">Joostella atrarenae</name>
    <dbReference type="NCBI Taxonomy" id="679257"/>
    <lineage>
        <taxon>Bacteria</taxon>
        <taxon>Pseudomonadati</taxon>
        <taxon>Bacteroidota</taxon>
        <taxon>Flavobacteriia</taxon>
        <taxon>Flavobacteriales</taxon>
        <taxon>Flavobacteriaceae</taxon>
        <taxon>Joostella</taxon>
    </lineage>
</organism>